<dbReference type="EMBL" id="JXTB01000315">
    <property type="protein sequence ID" value="PON46274.1"/>
    <property type="molecule type" value="Genomic_DNA"/>
</dbReference>
<dbReference type="OrthoDB" id="1906820at2759"/>
<dbReference type="AlphaFoldDB" id="A0A2P5BBV9"/>
<accession>A0A2P5BBV9</accession>
<dbReference type="Pfam" id="PF13456">
    <property type="entry name" value="RVT_3"/>
    <property type="match status" value="1"/>
</dbReference>
<keyword evidence="3" id="KW-1185">Reference proteome</keyword>
<dbReference type="CDD" id="cd06222">
    <property type="entry name" value="RNase_H_like"/>
    <property type="match status" value="1"/>
</dbReference>
<dbReference type="GO" id="GO:0003676">
    <property type="term" value="F:nucleic acid binding"/>
    <property type="evidence" value="ECO:0007669"/>
    <property type="project" value="InterPro"/>
</dbReference>
<dbReference type="GO" id="GO:0004523">
    <property type="term" value="F:RNA-DNA hybrid ribonuclease activity"/>
    <property type="evidence" value="ECO:0007669"/>
    <property type="project" value="InterPro"/>
</dbReference>
<gene>
    <name evidence="2" type="ORF">PanWU01x14_252880</name>
</gene>
<name>A0A2P5BBV9_PARAD</name>
<evidence type="ECO:0000313" key="2">
    <source>
        <dbReference type="EMBL" id="PON46274.1"/>
    </source>
</evidence>
<proteinExistence type="predicted"/>
<dbReference type="Proteomes" id="UP000237105">
    <property type="component" value="Unassembled WGS sequence"/>
</dbReference>
<dbReference type="PANTHER" id="PTHR47074">
    <property type="entry name" value="BNAC02G40300D PROTEIN"/>
    <property type="match status" value="1"/>
</dbReference>
<evidence type="ECO:0000313" key="3">
    <source>
        <dbReference type="Proteomes" id="UP000237105"/>
    </source>
</evidence>
<dbReference type="InterPro" id="IPR052929">
    <property type="entry name" value="RNase_H-like_EbsB-rel"/>
</dbReference>
<dbReference type="InterPro" id="IPR044730">
    <property type="entry name" value="RNase_H-like_dom_plant"/>
</dbReference>
<dbReference type="InterPro" id="IPR002156">
    <property type="entry name" value="RNaseH_domain"/>
</dbReference>
<sequence length="108" mass="12079">MSPSLPLDNTDDLLLENGSNWNKNLIRFVPLLIESDALNVVNLVNNPIVPLLEIGVIIKDIQNLLLSFPGCIVSFIPRNRNNVAHCLAKWSVANESEFVWLEDPLNGF</sequence>
<feature type="domain" description="RNase H type-1" evidence="1">
    <location>
        <begin position="29"/>
        <end position="90"/>
    </location>
</feature>
<dbReference type="PANTHER" id="PTHR47074:SF79">
    <property type="entry name" value="PUTATIVE-RELATED"/>
    <property type="match status" value="1"/>
</dbReference>
<organism evidence="2 3">
    <name type="scientific">Parasponia andersonii</name>
    <name type="common">Sponia andersonii</name>
    <dbReference type="NCBI Taxonomy" id="3476"/>
    <lineage>
        <taxon>Eukaryota</taxon>
        <taxon>Viridiplantae</taxon>
        <taxon>Streptophyta</taxon>
        <taxon>Embryophyta</taxon>
        <taxon>Tracheophyta</taxon>
        <taxon>Spermatophyta</taxon>
        <taxon>Magnoliopsida</taxon>
        <taxon>eudicotyledons</taxon>
        <taxon>Gunneridae</taxon>
        <taxon>Pentapetalae</taxon>
        <taxon>rosids</taxon>
        <taxon>fabids</taxon>
        <taxon>Rosales</taxon>
        <taxon>Cannabaceae</taxon>
        <taxon>Parasponia</taxon>
    </lineage>
</organism>
<reference evidence="3" key="1">
    <citation type="submission" date="2016-06" db="EMBL/GenBank/DDBJ databases">
        <title>Parallel loss of symbiosis genes in relatives of nitrogen-fixing non-legume Parasponia.</title>
        <authorList>
            <person name="Van Velzen R."/>
            <person name="Holmer R."/>
            <person name="Bu F."/>
            <person name="Rutten L."/>
            <person name="Van Zeijl A."/>
            <person name="Liu W."/>
            <person name="Santuari L."/>
            <person name="Cao Q."/>
            <person name="Sharma T."/>
            <person name="Shen D."/>
            <person name="Roswanjaya Y."/>
            <person name="Wardhani T."/>
            <person name="Kalhor M.S."/>
            <person name="Jansen J."/>
            <person name="Van den Hoogen J."/>
            <person name="Gungor B."/>
            <person name="Hartog M."/>
            <person name="Hontelez J."/>
            <person name="Verver J."/>
            <person name="Yang W.-C."/>
            <person name="Schijlen E."/>
            <person name="Repin R."/>
            <person name="Schilthuizen M."/>
            <person name="Schranz E."/>
            <person name="Heidstra R."/>
            <person name="Miyata K."/>
            <person name="Fedorova E."/>
            <person name="Kohlen W."/>
            <person name="Bisseling T."/>
            <person name="Smit S."/>
            <person name="Geurts R."/>
        </authorList>
    </citation>
    <scope>NUCLEOTIDE SEQUENCE [LARGE SCALE GENOMIC DNA]</scope>
    <source>
        <strain evidence="3">cv. WU1-14</strain>
    </source>
</reference>
<comment type="caution">
    <text evidence="2">The sequence shown here is derived from an EMBL/GenBank/DDBJ whole genome shotgun (WGS) entry which is preliminary data.</text>
</comment>
<evidence type="ECO:0000259" key="1">
    <source>
        <dbReference type="Pfam" id="PF13456"/>
    </source>
</evidence>
<protein>
    <recommendedName>
        <fullName evidence="1">RNase H type-1 domain-containing protein</fullName>
    </recommendedName>
</protein>